<feature type="domain" description="Periplasmic binding protein" evidence="5">
    <location>
        <begin position="38"/>
        <end position="288"/>
    </location>
</feature>
<dbReference type="EMBL" id="JBHTOF010000032">
    <property type="protein sequence ID" value="MFD1465398.1"/>
    <property type="molecule type" value="Genomic_DNA"/>
</dbReference>
<dbReference type="Gene3D" id="3.40.50.2300">
    <property type="match status" value="2"/>
</dbReference>
<evidence type="ECO:0000256" key="4">
    <source>
        <dbReference type="SAM" id="Phobius"/>
    </source>
</evidence>
<dbReference type="InterPro" id="IPR025997">
    <property type="entry name" value="SBP_2_dom"/>
</dbReference>
<dbReference type="PANTHER" id="PTHR46847">
    <property type="entry name" value="D-ALLOSE-BINDING PERIPLASMIC PROTEIN-RELATED"/>
    <property type="match status" value="1"/>
</dbReference>
<sequence>MKNNKIFILVEAVLAILAIILASVMLNGNTNSVVGKVAVIIPDSDGNQWASLRYGLKKASKDFNAEMFVVDTGKTMTVKEQQRLIDQEIKQGADAIILQPATGANMEATLTKSDHQIPILLIGSKASLTSKTTALNTVEPDNYAMGKALAKEILNDYSGNLAGKTIGLVSETKSTEAVARRQQGFENGIKGKGAMISWQTSHSTETDQNKKRSQLTRTNVLVALDDQSLTILGNQVKTNNLTGPVVYGIGHSTEAIYYLDTDAIECLIVPDQFSVGHQSLSQLAQFLKHPYKGIQAQSVSFRVIRREQLFSEKNQQLLTTMNQ</sequence>
<comment type="similarity">
    <text evidence="2">Belongs to the bacterial solute-binding protein 2 family.</text>
</comment>
<dbReference type="RefSeq" id="WP_125576682.1">
    <property type="nucleotide sequence ID" value="NZ_JBHTOF010000032.1"/>
</dbReference>
<comment type="subcellular location">
    <subcellularLocation>
        <location evidence="1">Cell envelope</location>
    </subcellularLocation>
</comment>
<evidence type="ECO:0000256" key="3">
    <source>
        <dbReference type="ARBA" id="ARBA00022729"/>
    </source>
</evidence>
<evidence type="ECO:0000313" key="7">
    <source>
        <dbReference type="Proteomes" id="UP001597244"/>
    </source>
</evidence>
<dbReference type="SUPFAM" id="SSF53822">
    <property type="entry name" value="Periplasmic binding protein-like I"/>
    <property type="match status" value="1"/>
</dbReference>
<organism evidence="6 7">
    <name type="scientific">Lapidilactobacillus mulanensis</name>
    <dbReference type="NCBI Taxonomy" id="2485999"/>
    <lineage>
        <taxon>Bacteria</taxon>
        <taxon>Bacillati</taxon>
        <taxon>Bacillota</taxon>
        <taxon>Bacilli</taxon>
        <taxon>Lactobacillales</taxon>
        <taxon>Lactobacillaceae</taxon>
        <taxon>Lapidilactobacillus</taxon>
    </lineage>
</organism>
<gene>
    <name evidence="6" type="ORF">ACFQ4L_04730</name>
</gene>
<keyword evidence="4" id="KW-0812">Transmembrane</keyword>
<dbReference type="Proteomes" id="UP001597244">
    <property type="component" value="Unassembled WGS sequence"/>
</dbReference>
<dbReference type="PANTHER" id="PTHR46847:SF1">
    <property type="entry name" value="D-ALLOSE-BINDING PERIPLASMIC PROTEIN-RELATED"/>
    <property type="match status" value="1"/>
</dbReference>
<evidence type="ECO:0000313" key="6">
    <source>
        <dbReference type="EMBL" id="MFD1465398.1"/>
    </source>
</evidence>
<dbReference type="Pfam" id="PF13407">
    <property type="entry name" value="Peripla_BP_4"/>
    <property type="match status" value="1"/>
</dbReference>
<keyword evidence="7" id="KW-1185">Reference proteome</keyword>
<keyword evidence="3" id="KW-0732">Signal</keyword>
<protein>
    <submittedName>
        <fullName evidence="6">Sugar ABC transporter substrate-binding protein</fullName>
    </submittedName>
</protein>
<accession>A0ABW4DNC2</accession>
<proteinExistence type="inferred from homology"/>
<evidence type="ECO:0000256" key="1">
    <source>
        <dbReference type="ARBA" id="ARBA00004196"/>
    </source>
</evidence>
<name>A0ABW4DNC2_9LACO</name>
<feature type="transmembrane region" description="Helical" evidence="4">
    <location>
        <begin position="7"/>
        <end position="26"/>
    </location>
</feature>
<keyword evidence="4" id="KW-0472">Membrane</keyword>
<evidence type="ECO:0000259" key="5">
    <source>
        <dbReference type="Pfam" id="PF13407"/>
    </source>
</evidence>
<evidence type="ECO:0000256" key="2">
    <source>
        <dbReference type="ARBA" id="ARBA00007639"/>
    </source>
</evidence>
<comment type="caution">
    <text evidence="6">The sequence shown here is derived from an EMBL/GenBank/DDBJ whole genome shotgun (WGS) entry which is preliminary data.</text>
</comment>
<keyword evidence="4" id="KW-1133">Transmembrane helix</keyword>
<reference evidence="7" key="1">
    <citation type="journal article" date="2019" name="Int. J. Syst. Evol. Microbiol.">
        <title>The Global Catalogue of Microorganisms (GCM) 10K type strain sequencing project: providing services to taxonomists for standard genome sequencing and annotation.</title>
        <authorList>
            <consortium name="The Broad Institute Genomics Platform"/>
            <consortium name="The Broad Institute Genome Sequencing Center for Infectious Disease"/>
            <person name="Wu L."/>
            <person name="Ma J."/>
        </authorList>
    </citation>
    <scope>NUCLEOTIDE SEQUENCE [LARGE SCALE GENOMIC DNA]</scope>
    <source>
        <strain evidence="7">CCM 8951</strain>
    </source>
</reference>
<dbReference type="InterPro" id="IPR028082">
    <property type="entry name" value="Peripla_BP_I"/>
</dbReference>